<sequence length="110" mass="12383">MPVNGLHRGSVVFASMARSYEAVQCACFCVGTGHARERLAQRQRLVREHGSLLQGGAVRLLLWERATPVNGLHRGRALFASIARSCRFVGRNRQWRNVRYKYSGLTMPLS</sequence>
<dbReference type="EMBL" id="CCSF01000001">
    <property type="protein sequence ID" value="CDZ94613.1"/>
    <property type="molecule type" value="Genomic_DNA"/>
</dbReference>
<keyword evidence="2" id="KW-1185">Reference proteome</keyword>
<dbReference type="Proteomes" id="UP000053902">
    <property type="component" value="Unassembled WGS sequence"/>
</dbReference>
<gene>
    <name evidence="1" type="ORF">BN1079_01936</name>
</gene>
<dbReference type="AlphaFoldDB" id="A0A078LQ11"/>
<dbReference type="HOGENOM" id="CLU_2168892_0_0_6"/>
<evidence type="ECO:0000313" key="2">
    <source>
        <dbReference type="Proteomes" id="UP000053902"/>
    </source>
</evidence>
<proteinExistence type="predicted"/>
<protein>
    <submittedName>
        <fullName evidence="1">Uncharacterized protein</fullName>
    </submittedName>
</protein>
<organism evidence="1 2">
    <name type="scientific">Pseudomonas saudiphocaensis</name>
    <dbReference type="NCBI Taxonomy" id="1499686"/>
    <lineage>
        <taxon>Bacteria</taxon>
        <taxon>Pseudomonadati</taxon>
        <taxon>Pseudomonadota</taxon>
        <taxon>Gammaproteobacteria</taxon>
        <taxon>Pseudomonadales</taxon>
        <taxon>Pseudomonadaceae</taxon>
        <taxon>Pseudomonas</taxon>
    </lineage>
</organism>
<accession>A0A078LQ11</accession>
<name>A0A078LQ11_9PSED</name>
<evidence type="ECO:0000313" key="1">
    <source>
        <dbReference type="EMBL" id="CDZ94613.1"/>
    </source>
</evidence>
<reference evidence="1 2" key="1">
    <citation type="submission" date="2014-07" db="EMBL/GenBank/DDBJ databases">
        <authorList>
            <person name="Urmite Genomes Urmite Genomes"/>
        </authorList>
    </citation>
    <scope>NUCLEOTIDE SEQUENCE [LARGE SCALE GENOMIC DNA]</scope>
    <source>
        <strain evidence="1 2">20_BN</strain>
    </source>
</reference>